<dbReference type="InterPro" id="IPR032675">
    <property type="entry name" value="LRR_dom_sf"/>
</dbReference>
<sequence>MARPYSKKSGPFSGRGGFGGRGGGPDNHFGGGRAGGSGGGRGGRFDSRRGPNHHNNSNNNNNNNNNNAGGGADVMKVLLSLLFEKSYNQIFEESSGKLDLSNMRASPDLETVQKRVDYNSVSFCKVLAEVLREKFADRIRVLQLDDNNIRQFKIILSSLADADIHRGITAISAMRNSINDLAFVSCLRRYDSLNELLLRENSVVNQKEYMPQLIKQLPRLTFIDGLQVDRALLRLPNPLPSAAPSQQQLDILMYLEQTLFGAMASGNFGAALTLYGQQFSALSVNRGQEPLPQRVPMSAIANTSDLEKPMRNQMQADLSTLRSHMEFRNLATDSAGSMRNVSKGPQEIIKKLRTVCGDGKSMSVEVEFNPNFNVVFMDQSYHMRVPVCVLTVHGKMRYRWNPIHADTRQPTFQAGKAPSISTFFDRTMTLVWDGSANSWTIANDMLLLRPDRTVVHDDGTPSVPLFFANTPPRVEQMRRRLMPGITTEVMTAIVNGTGSDEDVKQAIQRLLQLPPETLQEVAANPEAAKGAIGM</sequence>
<keyword evidence="4" id="KW-1185">Reference proteome</keyword>
<dbReference type="Pfam" id="PF23056">
    <property type="entry name" value="NTF2_MEX67"/>
    <property type="match status" value="1"/>
</dbReference>
<feature type="domain" description="MEX67-like NTF2-like" evidence="2">
    <location>
        <begin position="378"/>
        <end position="450"/>
    </location>
</feature>
<evidence type="ECO:0000256" key="1">
    <source>
        <dbReference type="SAM" id="MobiDB-lite"/>
    </source>
</evidence>
<dbReference type="SUPFAM" id="SSF52058">
    <property type="entry name" value="L domain-like"/>
    <property type="match status" value="1"/>
</dbReference>
<dbReference type="AlphaFoldDB" id="A0A0N0P8S6"/>
<comment type="caution">
    <text evidence="3">The sequence shown here is derived from an EMBL/GenBank/DDBJ whole genome shotgun (WGS) entry which is preliminary data.</text>
</comment>
<dbReference type="InterPro" id="IPR030217">
    <property type="entry name" value="NXF_fam"/>
</dbReference>
<gene>
    <name evidence="3" type="ORF">ABL78_1036</name>
</gene>
<dbReference type="PANTHER" id="PTHR10662:SF22">
    <property type="entry name" value="NUCLEAR RNA EXPORT FACTOR 1"/>
    <property type="match status" value="1"/>
</dbReference>
<dbReference type="GO" id="GO:0003723">
    <property type="term" value="F:RNA binding"/>
    <property type="evidence" value="ECO:0007669"/>
    <property type="project" value="TreeGrafter"/>
</dbReference>
<dbReference type="GO" id="GO:0016973">
    <property type="term" value="P:poly(A)+ mRNA export from nucleus"/>
    <property type="evidence" value="ECO:0007669"/>
    <property type="project" value="TreeGrafter"/>
</dbReference>
<dbReference type="Gene3D" id="3.80.10.10">
    <property type="entry name" value="Ribonuclease Inhibitor"/>
    <property type="match status" value="1"/>
</dbReference>
<evidence type="ECO:0000313" key="4">
    <source>
        <dbReference type="Proteomes" id="UP000038009"/>
    </source>
</evidence>
<dbReference type="Gene3D" id="3.10.450.50">
    <property type="match status" value="1"/>
</dbReference>
<dbReference type="GO" id="GO:0005634">
    <property type="term" value="C:nucleus"/>
    <property type="evidence" value="ECO:0007669"/>
    <property type="project" value="TreeGrafter"/>
</dbReference>
<dbReference type="SUPFAM" id="SSF54427">
    <property type="entry name" value="NTF2-like"/>
    <property type="match status" value="1"/>
</dbReference>
<evidence type="ECO:0000259" key="2">
    <source>
        <dbReference type="Pfam" id="PF23056"/>
    </source>
</evidence>
<proteinExistence type="predicted"/>
<protein>
    <recommendedName>
        <fullName evidence="2">MEX67-like NTF2-like domain-containing protein</fullName>
    </recommendedName>
</protein>
<dbReference type="PANTHER" id="PTHR10662">
    <property type="entry name" value="NUCLEAR RNA EXPORT FACTOR"/>
    <property type="match status" value="1"/>
</dbReference>
<feature type="region of interest" description="Disordered" evidence="1">
    <location>
        <begin position="1"/>
        <end position="69"/>
    </location>
</feature>
<dbReference type="OMA" id="QKRVDYN"/>
<evidence type="ECO:0000313" key="3">
    <source>
        <dbReference type="EMBL" id="KPI89867.1"/>
    </source>
</evidence>
<dbReference type="VEuPathDB" id="TriTrypDB:Lsey_0015_0290"/>
<accession>A0A0N0P8S6</accession>
<dbReference type="EMBL" id="LJSK01000015">
    <property type="protein sequence ID" value="KPI89867.1"/>
    <property type="molecule type" value="Genomic_DNA"/>
</dbReference>
<dbReference type="OrthoDB" id="2160613at2759"/>
<organism evidence="3 4">
    <name type="scientific">Leptomonas seymouri</name>
    <dbReference type="NCBI Taxonomy" id="5684"/>
    <lineage>
        <taxon>Eukaryota</taxon>
        <taxon>Discoba</taxon>
        <taxon>Euglenozoa</taxon>
        <taxon>Kinetoplastea</taxon>
        <taxon>Metakinetoplastina</taxon>
        <taxon>Trypanosomatida</taxon>
        <taxon>Trypanosomatidae</taxon>
        <taxon>Leishmaniinae</taxon>
        <taxon>Leptomonas</taxon>
    </lineage>
</organism>
<feature type="compositionally biased region" description="Gly residues" evidence="1">
    <location>
        <begin position="13"/>
        <end position="42"/>
    </location>
</feature>
<feature type="compositionally biased region" description="Low complexity" evidence="1">
    <location>
        <begin position="53"/>
        <end position="67"/>
    </location>
</feature>
<dbReference type="InterPro" id="IPR032710">
    <property type="entry name" value="NTF2-like_dom_sf"/>
</dbReference>
<name>A0A0N0P8S6_LEPSE</name>
<dbReference type="InterPro" id="IPR057127">
    <property type="entry name" value="NTF2_MEX67"/>
</dbReference>
<reference evidence="3 4" key="1">
    <citation type="journal article" date="2015" name="PLoS Pathog.">
        <title>Leptomonas seymouri: Adaptations to the Dixenous Life Cycle Analyzed by Genome Sequencing, Transcriptome Profiling and Co-infection with Leishmania donovani.</title>
        <authorList>
            <person name="Kraeva N."/>
            <person name="Butenko A."/>
            <person name="Hlavacova J."/>
            <person name="Kostygov A."/>
            <person name="Myskova J."/>
            <person name="Grybchuk D."/>
            <person name="Lestinova T."/>
            <person name="Votypka J."/>
            <person name="Volf P."/>
            <person name="Opperdoes F."/>
            <person name="Flegontov P."/>
            <person name="Lukes J."/>
            <person name="Yurchenko V."/>
        </authorList>
    </citation>
    <scope>NUCLEOTIDE SEQUENCE [LARGE SCALE GENOMIC DNA]</scope>
    <source>
        <strain evidence="3 4">ATCC 30220</strain>
    </source>
</reference>
<dbReference type="Proteomes" id="UP000038009">
    <property type="component" value="Unassembled WGS sequence"/>
</dbReference>